<gene>
    <name evidence="1" type="ORF">GBM96_04715</name>
</gene>
<keyword evidence="2" id="KW-1185">Reference proteome</keyword>
<proteinExistence type="predicted"/>
<dbReference type="Proteomes" id="UP000469462">
    <property type="component" value="Unassembled WGS sequence"/>
</dbReference>
<sequence length="191" mass="21743">MTTLTASSLFGFTVERIGDEDRLRRKLNRILERIQKEARLCVLYPAQLVDLQFDTIINEANNSLQEISKKLVFSDARLQHSFSIVNQVLNNDSQRNRIDPEHTLDLLVPCILGITEQIIVFVRSVRFEIEAQNINRLSISESICLLSQIENQLSDIFSKTQKLHEIVRISDAMVEPPKAVCGIPELDALNA</sequence>
<comment type="caution">
    <text evidence="1">The sequence shown here is derived from an EMBL/GenBank/DDBJ whole genome shotgun (WGS) entry which is preliminary data.</text>
</comment>
<dbReference type="EMBL" id="WEHW01000011">
    <property type="protein sequence ID" value="KAB7651680.1"/>
    <property type="molecule type" value="Genomic_DNA"/>
</dbReference>
<organism evidence="1 2">
    <name type="scientific">Sutterella seckii</name>
    <dbReference type="NCBI Taxonomy" id="1944635"/>
    <lineage>
        <taxon>Bacteria</taxon>
        <taxon>Pseudomonadati</taxon>
        <taxon>Pseudomonadota</taxon>
        <taxon>Betaproteobacteria</taxon>
        <taxon>Burkholderiales</taxon>
        <taxon>Sutterellaceae</taxon>
        <taxon>Sutterella</taxon>
    </lineage>
</organism>
<reference evidence="1 2" key="1">
    <citation type="submission" date="2019-10" db="EMBL/GenBank/DDBJ databases">
        <title>Genome diversity of Sutterella seckii.</title>
        <authorList>
            <person name="Chaplin A.V."/>
            <person name="Sokolova S.R."/>
            <person name="Mosin K.A."/>
            <person name="Ivanova E.L."/>
            <person name="Kochetkova T.O."/>
            <person name="Goltsov A.Y."/>
            <person name="Trofimov D.Y."/>
            <person name="Efimov B.A."/>
        </authorList>
    </citation>
    <scope>NUCLEOTIDE SEQUENCE [LARGE SCALE GENOMIC DNA]</scope>
    <source>
        <strain evidence="1 2">ASD3426</strain>
    </source>
</reference>
<name>A0AAI9WN32_9BURK</name>
<dbReference type="AlphaFoldDB" id="A0AAI9WN32"/>
<evidence type="ECO:0000313" key="2">
    <source>
        <dbReference type="Proteomes" id="UP000469462"/>
    </source>
</evidence>
<protein>
    <submittedName>
        <fullName evidence="1">Uncharacterized protein</fullName>
    </submittedName>
</protein>
<accession>A0AAI9WN32</accession>
<evidence type="ECO:0000313" key="1">
    <source>
        <dbReference type="EMBL" id="KAB7651680.1"/>
    </source>
</evidence>